<evidence type="ECO:0000256" key="1">
    <source>
        <dbReference type="SAM" id="MobiDB-lite"/>
    </source>
</evidence>
<reference evidence="2 3" key="1">
    <citation type="journal article" date="2019" name="Int. J. Syst. Evol. Microbiol.">
        <title>The Global Catalogue of Microorganisms (GCM) 10K type strain sequencing project: providing services to taxonomists for standard genome sequencing and annotation.</title>
        <authorList>
            <consortium name="The Broad Institute Genomics Platform"/>
            <consortium name="The Broad Institute Genome Sequencing Center for Infectious Disease"/>
            <person name="Wu L."/>
            <person name="Ma J."/>
        </authorList>
    </citation>
    <scope>NUCLEOTIDE SEQUENCE [LARGE SCALE GENOMIC DNA]</scope>
    <source>
        <strain evidence="2 3">JCM 6307</strain>
    </source>
</reference>
<accession>A0ABN3MYE2</accession>
<keyword evidence="3" id="KW-1185">Reference proteome</keyword>
<comment type="caution">
    <text evidence="2">The sequence shown here is derived from an EMBL/GenBank/DDBJ whole genome shotgun (WGS) entry which is preliminary data.</text>
</comment>
<name>A0ABN3MYE2_9ACTN</name>
<dbReference type="InterPro" id="IPR023393">
    <property type="entry name" value="START-like_dom_sf"/>
</dbReference>
<protein>
    <recommendedName>
        <fullName evidence="4">Polyketide cyclase</fullName>
    </recommendedName>
</protein>
<gene>
    <name evidence="2" type="ORF">GCM10010406_52650</name>
</gene>
<dbReference type="EMBL" id="BAAATA010000049">
    <property type="protein sequence ID" value="GAA2509687.1"/>
    <property type="molecule type" value="Genomic_DNA"/>
</dbReference>
<evidence type="ECO:0000313" key="3">
    <source>
        <dbReference type="Proteomes" id="UP001501358"/>
    </source>
</evidence>
<feature type="region of interest" description="Disordered" evidence="1">
    <location>
        <begin position="156"/>
        <end position="204"/>
    </location>
</feature>
<evidence type="ECO:0000313" key="2">
    <source>
        <dbReference type="EMBL" id="GAA2509687.1"/>
    </source>
</evidence>
<organism evidence="2 3">
    <name type="scientific">Streptomyces thermolineatus</name>
    <dbReference type="NCBI Taxonomy" id="44033"/>
    <lineage>
        <taxon>Bacteria</taxon>
        <taxon>Bacillati</taxon>
        <taxon>Actinomycetota</taxon>
        <taxon>Actinomycetes</taxon>
        <taxon>Kitasatosporales</taxon>
        <taxon>Streptomycetaceae</taxon>
        <taxon>Streptomyces</taxon>
    </lineage>
</organism>
<dbReference type="SUPFAM" id="SSF55961">
    <property type="entry name" value="Bet v1-like"/>
    <property type="match status" value="1"/>
</dbReference>
<dbReference type="Proteomes" id="UP001501358">
    <property type="component" value="Unassembled WGS sequence"/>
</dbReference>
<sequence length="204" mass="21895">MPGRYEMPTVSTSVVVPRPADEVFDFLADARNLALWSSGVDGVASDHVRPGRDAEYAFRFPGRHRDSVLVCSTYLPPEAIAFRGRRMWTLLGTQVPEYAFRLAPHAEGTEVVMSVTCVLHGGLALMVPVVAMAWRRDLPVDAARLREAVMGDRAPAALPAAATGPPVPPAGSVRGTGREPLLPPVPRAKRRRRGGDVSDAPAVA</sequence>
<dbReference type="Pfam" id="PF10604">
    <property type="entry name" value="Polyketide_cyc2"/>
    <property type="match status" value="1"/>
</dbReference>
<evidence type="ECO:0008006" key="4">
    <source>
        <dbReference type="Google" id="ProtNLM"/>
    </source>
</evidence>
<dbReference type="InterPro" id="IPR019587">
    <property type="entry name" value="Polyketide_cyclase/dehydratase"/>
</dbReference>
<dbReference type="Gene3D" id="3.30.530.20">
    <property type="match status" value="1"/>
</dbReference>
<proteinExistence type="predicted"/>